<keyword evidence="2" id="KW-0732">Signal</keyword>
<evidence type="ECO:0000256" key="1">
    <source>
        <dbReference type="SAM" id="MobiDB-lite"/>
    </source>
</evidence>
<dbReference type="InterPro" id="IPR003646">
    <property type="entry name" value="SH3-like_bac-type"/>
</dbReference>
<feature type="chain" id="PRO_5020303522" description="SH3b domain-containing protein" evidence="2">
    <location>
        <begin position="23"/>
        <end position="224"/>
    </location>
</feature>
<dbReference type="Proteomes" id="UP000307749">
    <property type="component" value="Unassembled WGS sequence"/>
</dbReference>
<feature type="non-terminal residue" evidence="4">
    <location>
        <position position="224"/>
    </location>
</feature>
<dbReference type="AlphaFoldDB" id="A0A4S3KG74"/>
<feature type="compositionally biased region" description="Gly residues" evidence="1">
    <location>
        <begin position="214"/>
        <end position="224"/>
    </location>
</feature>
<comment type="caution">
    <text evidence="4">The sequence shown here is derived from an EMBL/GenBank/DDBJ whole genome shotgun (WGS) entry which is preliminary data.</text>
</comment>
<keyword evidence="5" id="KW-1185">Reference proteome</keyword>
<dbReference type="EMBL" id="MWQO01000060">
    <property type="protein sequence ID" value="THD07529.1"/>
    <property type="molecule type" value="Genomic_DNA"/>
</dbReference>
<feature type="signal peptide" evidence="2">
    <location>
        <begin position="1"/>
        <end position="22"/>
    </location>
</feature>
<evidence type="ECO:0000313" key="5">
    <source>
        <dbReference type="Proteomes" id="UP000307749"/>
    </source>
</evidence>
<feature type="compositionally biased region" description="Gly residues" evidence="1">
    <location>
        <begin position="179"/>
        <end position="196"/>
    </location>
</feature>
<dbReference type="Gene3D" id="2.30.30.40">
    <property type="entry name" value="SH3 Domains"/>
    <property type="match status" value="1"/>
</dbReference>
<reference evidence="4 5" key="1">
    <citation type="submission" date="2017-02" db="EMBL/GenBank/DDBJ databases">
        <title>Whole genome sequencing of Metallibacterium scheffleri DSM 24874 (T).</title>
        <authorList>
            <person name="Kumar S."/>
            <person name="Patil P."/>
            <person name="Patil P.B."/>
        </authorList>
    </citation>
    <scope>NUCLEOTIDE SEQUENCE [LARGE SCALE GENOMIC DNA]</scope>
    <source>
        <strain evidence="4 5">DSM 24874</strain>
    </source>
</reference>
<protein>
    <recommendedName>
        <fullName evidence="3">SH3b domain-containing protein</fullName>
    </recommendedName>
</protein>
<dbReference type="STRING" id="993689.GCA_002077135_01138"/>
<feature type="compositionally biased region" description="Low complexity" evidence="1">
    <location>
        <begin position="134"/>
        <end position="178"/>
    </location>
</feature>
<accession>A0A4S3KG74</accession>
<dbReference type="RefSeq" id="WP_136256573.1">
    <property type="nucleotide sequence ID" value="NZ_MWQO01000060.1"/>
</dbReference>
<feature type="domain" description="SH3b" evidence="3">
    <location>
        <begin position="30"/>
        <end position="82"/>
    </location>
</feature>
<evidence type="ECO:0000256" key="2">
    <source>
        <dbReference type="SAM" id="SignalP"/>
    </source>
</evidence>
<dbReference type="Pfam" id="PF08239">
    <property type="entry name" value="SH3_3"/>
    <property type="match status" value="1"/>
</dbReference>
<gene>
    <name evidence="4" type="ORF">B1806_14950</name>
</gene>
<evidence type="ECO:0000259" key="3">
    <source>
        <dbReference type="Pfam" id="PF08239"/>
    </source>
</evidence>
<name>A0A4S3KG74_9GAMM</name>
<feature type="region of interest" description="Disordered" evidence="1">
    <location>
        <begin position="133"/>
        <end position="224"/>
    </location>
</feature>
<sequence length="224" mass="24664">MKRLFKLALLAAAALAPLSALAADGYVNGYVNLRAGPDVRYPRVTTLPPGTPIAVFGCTSGWSWCDVRGDGARGWISANFVSYPYDNQRVILSAYGGRIGIPILNFVLDAYWGSHYRNRSWYPQRTQWARPDYRQQPSRYRPQQGHYQQQGRYQPQRRPQPQGHYQPQGRPQQPHPGQRPGGPWHGPGGPGHGGKPPQGPAHGKDHGGHRPPQDGGGGGGLWPP</sequence>
<proteinExistence type="predicted"/>
<feature type="compositionally biased region" description="Basic and acidic residues" evidence="1">
    <location>
        <begin position="202"/>
        <end position="212"/>
    </location>
</feature>
<organism evidence="4 5">
    <name type="scientific">Metallibacterium scheffleri</name>
    <dbReference type="NCBI Taxonomy" id="993689"/>
    <lineage>
        <taxon>Bacteria</taxon>
        <taxon>Pseudomonadati</taxon>
        <taxon>Pseudomonadota</taxon>
        <taxon>Gammaproteobacteria</taxon>
        <taxon>Lysobacterales</taxon>
        <taxon>Rhodanobacteraceae</taxon>
        <taxon>Metallibacterium</taxon>
    </lineage>
</organism>
<evidence type="ECO:0000313" key="4">
    <source>
        <dbReference type="EMBL" id="THD07529.1"/>
    </source>
</evidence>